<keyword evidence="2" id="KW-1185">Reference proteome</keyword>
<gene>
    <name evidence="1" type="ORF">OSH07_09165</name>
</gene>
<evidence type="ECO:0000313" key="1">
    <source>
        <dbReference type="EMBL" id="MCX5569362.1"/>
    </source>
</evidence>
<organism evidence="1 2">
    <name type="scientific">Kaistia nematophila</name>
    <dbReference type="NCBI Taxonomy" id="2994654"/>
    <lineage>
        <taxon>Bacteria</taxon>
        <taxon>Pseudomonadati</taxon>
        <taxon>Pseudomonadota</taxon>
        <taxon>Alphaproteobacteria</taxon>
        <taxon>Hyphomicrobiales</taxon>
        <taxon>Kaistiaceae</taxon>
        <taxon>Kaistia</taxon>
    </lineage>
</organism>
<accession>A0A9X3E2B8</accession>
<dbReference type="EMBL" id="JAPKNK010000003">
    <property type="protein sequence ID" value="MCX5569362.1"/>
    <property type="molecule type" value="Genomic_DNA"/>
</dbReference>
<protein>
    <submittedName>
        <fullName evidence="1">Uncharacterized protein</fullName>
    </submittedName>
</protein>
<name>A0A9X3E2B8_9HYPH</name>
<dbReference type="AlphaFoldDB" id="A0A9X3E2B8"/>
<comment type="caution">
    <text evidence="1">The sequence shown here is derived from an EMBL/GenBank/DDBJ whole genome shotgun (WGS) entry which is preliminary data.</text>
</comment>
<sequence length="235" mass="24466">MSDLVRLAALNNAGWCDAVFRAHGLAGHFDGSVWLNRNPAPRFYPNAVTLRPDDDQTQLDALVTLAADLPGGFAVKDSFAALDLAPLGFAPLFSATWIGRPAGIPAPQGDAGLDWGTVSTPADFDAWRAGWSGTDPAPSPFAAPLLADPAITLIAGWRGDAVVAGAALNRSPGALGWSNVFGPDDAYEACRAAALRFALGLAGDLPLIGYERGDDLARSLDLGFAPLGPLTIWEC</sequence>
<dbReference type="Proteomes" id="UP001144805">
    <property type="component" value="Unassembled WGS sequence"/>
</dbReference>
<reference evidence="1" key="1">
    <citation type="submission" date="2022-11" db="EMBL/GenBank/DDBJ databases">
        <title>Biodiversity and phylogenetic relationships of bacteria.</title>
        <authorList>
            <person name="Machado R.A.R."/>
            <person name="Bhat A."/>
            <person name="Loulou A."/>
            <person name="Kallel S."/>
        </authorList>
    </citation>
    <scope>NUCLEOTIDE SEQUENCE</scope>
    <source>
        <strain evidence="1">K-TC2</strain>
    </source>
</reference>
<dbReference type="RefSeq" id="WP_266338334.1">
    <property type="nucleotide sequence ID" value="NZ_JAPKNK010000003.1"/>
</dbReference>
<proteinExistence type="predicted"/>
<evidence type="ECO:0000313" key="2">
    <source>
        <dbReference type="Proteomes" id="UP001144805"/>
    </source>
</evidence>